<name>A0ABS2GJS4_9FIRM</name>
<evidence type="ECO:0000313" key="5">
    <source>
        <dbReference type="Proteomes" id="UP000724149"/>
    </source>
</evidence>
<keyword evidence="2" id="KW-0378">Hydrolase</keyword>
<accession>A0ABS2GJS4</accession>
<dbReference type="SUPFAM" id="SSF55031">
    <property type="entry name" value="Bacterial exopeptidase dimerisation domain"/>
    <property type="match status" value="1"/>
</dbReference>
<dbReference type="PANTHER" id="PTHR43808">
    <property type="entry name" value="ACETYLORNITHINE DEACETYLASE"/>
    <property type="match status" value="1"/>
</dbReference>
<evidence type="ECO:0000256" key="1">
    <source>
        <dbReference type="ARBA" id="ARBA00022723"/>
    </source>
</evidence>
<comment type="caution">
    <text evidence="4">The sequence shown here is derived from an EMBL/GenBank/DDBJ whole genome shotgun (WGS) entry which is preliminary data.</text>
</comment>
<organism evidence="4 5">
    <name type="scientific">Hydrogenoanaerobacterium saccharovorans</name>
    <dbReference type="NCBI Taxonomy" id="474960"/>
    <lineage>
        <taxon>Bacteria</taxon>
        <taxon>Bacillati</taxon>
        <taxon>Bacillota</taxon>
        <taxon>Clostridia</taxon>
        <taxon>Eubacteriales</taxon>
        <taxon>Oscillospiraceae</taxon>
        <taxon>Hydrogenoanaerobacterium</taxon>
    </lineage>
</organism>
<dbReference type="InterPro" id="IPR017150">
    <property type="entry name" value="Pept_M20_glutamate_carboxypep"/>
</dbReference>
<feature type="domain" description="Peptidase M20 dimerisation" evidence="3">
    <location>
        <begin position="184"/>
        <end position="284"/>
    </location>
</feature>
<dbReference type="Proteomes" id="UP000724149">
    <property type="component" value="Unassembled WGS sequence"/>
</dbReference>
<dbReference type="PANTHER" id="PTHR43808:SF9">
    <property type="entry name" value="BLL0789 PROTEIN"/>
    <property type="match status" value="1"/>
</dbReference>
<keyword evidence="1" id="KW-0479">Metal-binding</keyword>
<dbReference type="Gene3D" id="3.30.70.360">
    <property type="match status" value="1"/>
</dbReference>
<dbReference type="InterPro" id="IPR011650">
    <property type="entry name" value="Peptidase_M20_dimer"/>
</dbReference>
<dbReference type="Pfam" id="PF01546">
    <property type="entry name" value="Peptidase_M20"/>
    <property type="match status" value="1"/>
</dbReference>
<evidence type="ECO:0000313" key="4">
    <source>
        <dbReference type="EMBL" id="MBM6922371.1"/>
    </source>
</evidence>
<reference evidence="4 5" key="1">
    <citation type="journal article" date="2021" name="Sci. Rep.">
        <title>The distribution of antibiotic resistance genes in chicken gut microbiota commensals.</title>
        <authorList>
            <person name="Juricova H."/>
            <person name="Matiasovicova J."/>
            <person name="Kubasova T."/>
            <person name="Cejkova D."/>
            <person name="Rychlik I."/>
        </authorList>
    </citation>
    <scope>NUCLEOTIDE SEQUENCE [LARGE SCALE GENOMIC DNA]</scope>
    <source>
        <strain evidence="4 5">An564</strain>
    </source>
</reference>
<dbReference type="InterPro" id="IPR036264">
    <property type="entry name" value="Bact_exopeptidase_dim_dom"/>
</dbReference>
<evidence type="ECO:0000259" key="3">
    <source>
        <dbReference type="Pfam" id="PF07687"/>
    </source>
</evidence>
<proteinExistence type="predicted"/>
<sequence length="388" mass="42628">MKKQIQEFIAQNRQNIIDDWRDLVNMEGSCRQPDAMHTIADWLCEKFQQAGVDCQVYRVRDEVPPVVAGVIGADRPGTPVIFTGHFDTVFDPNTFGPNPFRIEDGKAYGPGVLDMKGGIIITLYVIKALEAAGYKDRPIRICFCGDEEAGKFHAYACEQFQKWADGCIAGFNMETGPVNNDLCTGRKWAMWGHLDVHGVSAHSGNNYTAGRNALVEAAYKILAIQNCNDMEKGTNMNPAVIKGGTVPNAIPDAVSLDFSGRFLYLAEAERVKNELTRIFQTPDVDGTSIDFTIGEPGGGFEDTKENHELLDFINTVCEKEGYPAVGGIVLGGGSDAGNIAMMGVPVLCSCGVRGEWNHTDREYAVVESMYERTELWCMVVAALDQFKK</sequence>
<dbReference type="SUPFAM" id="SSF53187">
    <property type="entry name" value="Zn-dependent exopeptidases"/>
    <property type="match status" value="1"/>
</dbReference>
<dbReference type="PIRSF" id="PIRSF037238">
    <property type="entry name" value="Carboxypeptidase_G2"/>
    <property type="match status" value="1"/>
</dbReference>
<dbReference type="EMBL" id="JACSNR010000001">
    <property type="protein sequence ID" value="MBM6922371.1"/>
    <property type="molecule type" value="Genomic_DNA"/>
</dbReference>
<dbReference type="InterPro" id="IPR050072">
    <property type="entry name" value="Peptidase_M20A"/>
</dbReference>
<dbReference type="Gene3D" id="3.40.630.10">
    <property type="entry name" value="Zn peptidases"/>
    <property type="match status" value="1"/>
</dbReference>
<protein>
    <submittedName>
        <fullName evidence="4">M20/M25/M40 family metallo-hydrolase</fullName>
    </submittedName>
</protein>
<gene>
    <name evidence="4" type="ORF">H9X81_01505</name>
</gene>
<dbReference type="InterPro" id="IPR002933">
    <property type="entry name" value="Peptidase_M20"/>
</dbReference>
<dbReference type="RefSeq" id="WP_204719324.1">
    <property type="nucleotide sequence ID" value="NZ_JACSNR010000001.1"/>
</dbReference>
<dbReference type="Pfam" id="PF07687">
    <property type="entry name" value="M20_dimer"/>
    <property type="match status" value="1"/>
</dbReference>
<keyword evidence="5" id="KW-1185">Reference proteome</keyword>
<evidence type="ECO:0000256" key="2">
    <source>
        <dbReference type="ARBA" id="ARBA00022801"/>
    </source>
</evidence>